<dbReference type="EMBL" id="VFQX01000071">
    <property type="protein sequence ID" value="KAF0972156.1"/>
    <property type="molecule type" value="Genomic_DNA"/>
</dbReference>
<dbReference type="RefSeq" id="XP_044557822.1">
    <property type="nucleotide sequence ID" value="XM_044712486.1"/>
</dbReference>
<accession>A0A6A5BJ72</accession>
<dbReference type="EMBL" id="VFQX01000062">
    <property type="protein sequence ID" value="KAF0973109.1"/>
    <property type="molecule type" value="Genomic_DNA"/>
</dbReference>
<evidence type="ECO:0000313" key="3">
    <source>
        <dbReference type="Proteomes" id="UP000444721"/>
    </source>
</evidence>
<reference evidence="2 3" key="1">
    <citation type="journal article" date="2019" name="Sci. Rep.">
        <title>Nanopore sequencing improves the draft genome of the human pathogenic amoeba Naegleria fowleri.</title>
        <authorList>
            <person name="Liechti N."/>
            <person name="Schurch N."/>
            <person name="Bruggmann R."/>
            <person name="Wittwer M."/>
        </authorList>
    </citation>
    <scope>NUCLEOTIDE SEQUENCE [LARGE SCALE GENOMIC DNA]</scope>
    <source>
        <strain evidence="2 3">ATCC 30894</strain>
    </source>
</reference>
<gene>
    <name evidence="2" type="ORF">FDP41_008613</name>
    <name evidence="1" type="ORF">FDP41_009564</name>
</gene>
<dbReference type="VEuPathDB" id="AmoebaDB:FDP41_009564"/>
<sequence>MFNLELQALNASKIIPQSVASMSSIYIDCIMGNPMEMFDVFVTDIETIQNVLINLPRNGKLVEWSEMEFLQEFSIPTRYAVTSIPPNQFSSTLEIEENVYRKRDFSFLNSTSFIPFFNDNLLTLNARFGNLGNISLTERIFLKDFLFKSVSSNLTFYPYISSQNYGIYKTDNFSSLHPLNEMFCLNSMTNEFMTCSDSLGFPARAVYEALNYISLVMGFLFLADFQQCGKPFR</sequence>
<dbReference type="GeneID" id="68115831"/>
<dbReference type="VEuPathDB" id="AmoebaDB:NfTy_086660"/>
<dbReference type="Proteomes" id="UP000444721">
    <property type="component" value="Unassembled WGS sequence"/>
</dbReference>
<evidence type="ECO:0000313" key="2">
    <source>
        <dbReference type="EMBL" id="KAF0973109.1"/>
    </source>
</evidence>
<name>A0A6A5BJ72_NAEFO</name>
<dbReference type="VEuPathDB" id="AmoebaDB:FDP41_008613"/>
<protein>
    <submittedName>
        <fullName evidence="2">Uncharacterized protein</fullName>
    </submittedName>
</protein>
<organism evidence="2 3">
    <name type="scientific">Naegleria fowleri</name>
    <name type="common">Brain eating amoeba</name>
    <dbReference type="NCBI Taxonomy" id="5763"/>
    <lineage>
        <taxon>Eukaryota</taxon>
        <taxon>Discoba</taxon>
        <taxon>Heterolobosea</taxon>
        <taxon>Tetramitia</taxon>
        <taxon>Eutetramitia</taxon>
        <taxon>Vahlkampfiidae</taxon>
        <taxon>Naegleria</taxon>
    </lineage>
</organism>
<comment type="caution">
    <text evidence="2">The sequence shown here is derived from an EMBL/GenBank/DDBJ whole genome shotgun (WGS) entry which is preliminary data.</text>
</comment>
<keyword evidence="3" id="KW-1185">Reference proteome</keyword>
<dbReference type="AlphaFoldDB" id="A0A6A5BJ72"/>
<evidence type="ECO:0000313" key="1">
    <source>
        <dbReference type="EMBL" id="KAF0972156.1"/>
    </source>
</evidence>
<proteinExistence type="predicted"/>